<dbReference type="InterPro" id="IPR001279">
    <property type="entry name" value="Metallo-B-lactamas"/>
</dbReference>
<dbReference type="STRING" id="370438.PTH_0653"/>
<dbReference type="EMBL" id="AP009389">
    <property type="protein sequence ID" value="BAF58834.1"/>
    <property type="molecule type" value="Genomic_DNA"/>
</dbReference>
<dbReference type="Pfam" id="PF00753">
    <property type="entry name" value="Lactamase_B"/>
    <property type="match status" value="1"/>
</dbReference>
<dbReference type="InterPro" id="IPR036866">
    <property type="entry name" value="RibonucZ/Hydroxyglut_hydro"/>
</dbReference>
<evidence type="ECO:0000313" key="2">
    <source>
        <dbReference type="EMBL" id="BAF58834.1"/>
    </source>
</evidence>
<dbReference type="Gene3D" id="3.60.15.10">
    <property type="entry name" value="Ribonuclease Z/Hydroxyacylglutathione hydrolase-like"/>
    <property type="match status" value="1"/>
</dbReference>
<proteinExistence type="predicted"/>
<accession>A5D4L4</accession>
<evidence type="ECO:0000259" key="1">
    <source>
        <dbReference type="SMART" id="SM00849"/>
    </source>
</evidence>
<name>A5D4L4_PELTS</name>
<keyword evidence="3" id="KW-1185">Reference proteome</keyword>
<dbReference type="SMART" id="SM00849">
    <property type="entry name" value="Lactamase_B"/>
    <property type="match status" value="1"/>
</dbReference>
<dbReference type="SUPFAM" id="SSF56281">
    <property type="entry name" value="Metallo-hydrolase/oxidoreductase"/>
    <property type="match status" value="1"/>
</dbReference>
<feature type="domain" description="Metallo-beta-lactamase" evidence="1">
    <location>
        <begin position="24"/>
        <end position="229"/>
    </location>
</feature>
<dbReference type="eggNOG" id="COG0491">
    <property type="taxonomic scope" value="Bacteria"/>
</dbReference>
<gene>
    <name evidence="2" type="primary">GloB</name>
    <name evidence="2" type="ordered locus">PTH_0653</name>
</gene>
<protein>
    <submittedName>
        <fullName evidence="2">Zn-dependent hydrolases, including glyoxylases</fullName>
    </submittedName>
</protein>
<reference evidence="3" key="1">
    <citation type="journal article" date="2008" name="Genome Res.">
        <title>The genome of Pelotomaculum thermopropionicum reveals niche-associated evolution in anaerobic microbiota.</title>
        <authorList>
            <person name="Kosaka T."/>
            <person name="Kato S."/>
            <person name="Shimoyama T."/>
            <person name="Ishii S."/>
            <person name="Abe T."/>
            <person name="Watanabe K."/>
        </authorList>
    </citation>
    <scope>NUCLEOTIDE SEQUENCE [LARGE SCALE GENOMIC DNA]</scope>
    <source>
        <strain evidence="3">DSM 13744 / JCM 10971 / SI</strain>
    </source>
</reference>
<dbReference type="PANTHER" id="PTHR42951">
    <property type="entry name" value="METALLO-BETA-LACTAMASE DOMAIN-CONTAINING"/>
    <property type="match status" value="1"/>
</dbReference>
<keyword evidence="2" id="KW-0378">Hydrolase</keyword>
<dbReference type="InterPro" id="IPR050855">
    <property type="entry name" value="NDM-1-like"/>
</dbReference>
<dbReference type="HOGENOM" id="CLU_061385_1_0_9"/>
<sequence length="315" mass="34237">MSAKVCDLGNGIYMVDVFDQEPERTSCYIVAAEKPAVIETGATPGIGHLKASLRELGIPPEKVEYIIVTHIHLDHSGGAGALARDLPNARVFAHPRGAKHLIDPSRLAAGARSIYGERFDTLFGEIVPVPAERVHTPEDGETLDLGGGRVLTFYHTPGHARHHFVVYDPASRGIFGGDAAGIRFYALSRLAGYDFTLPSTPPSEFDPQATIETLDRLKDLDLENIYFTHYGKAAGASAILERNRKLTGVFEATGRQVLESGGGVKEIEEALWDLVMKELEQNGVAAGREHPAVKFLALDMELNAAGIAQYLERKK</sequence>
<dbReference type="PANTHER" id="PTHR42951:SF22">
    <property type="entry name" value="METALLO BETA-LACTAMASE SUPERFAMILY LIPOPROTEIN"/>
    <property type="match status" value="1"/>
</dbReference>
<dbReference type="KEGG" id="pth:PTH_0653"/>
<dbReference type="CDD" id="cd07726">
    <property type="entry name" value="ST1585-like_MBL-fold"/>
    <property type="match status" value="1"/>
</dbReference>
<dbReference type="AlphaFoldDB" id="A5D4L4"/>
<evidence type="ECO:0000313" key="3">
    <source>
        <dbReference type="Proteomes" id="UP000006556"/>
    </source>
</evidence>
<dbReference type="Proteomes" id="UP000006556">
    <property type="component" value="Chromosome"/>
</dbReference>
<dbReference type="InterPro" id="IPR037482">
    <property type="entry name" value="ST1585_MBL-fold"/>
</dbReference>
<dbReference type="GO" id="GO:0016787">
    <property type="term" value="F:hydrolase activity"/>
    <property type="evidence" value="ECO:0007669"/>
    <property type="project" value="UniProtKB-KW"/>
</dbReference>
<organism evidence="2 3">
    <name type="scientific">Pelotomaculum thermopropionicum (strain DSM 13744 / JCM 10971 / SI)</name>
    <dbReference type="NCBI Taxonomy" id="370438"/>
    <lineage>
        <taxon>Bacteria</taxon>
        <taxon>Bacillati</taxon>
        <taxon>Bacillota</taxon>
        <taxon>Clostridia</taxon>
        <taxon>Eubacteriales</taxon>
        <taxon>Desulfotomaculaceae</taxon>
        <taxon>Pelotomaculum</taxon>
    </lineage>
</organism>